<dbReference type="AlphaFoldDB" id="A0A381QXC3"/>
<accession>A0A381QXC3</accession>
<reference evidence="1" key="1">
    <citation type="submission" date="2018-05" db="EMBL/GenBank/DDBJ databases">
        <authorList>
            <person name="Lanie J.A."/>
            <person name="Ng W.-L."/>
            <person name="Kazmierczak K.M."/>
            <person name="Andrzejewski T.M."/>
            <person name="Davidsen T.M."/>
            <person name="Wayne K.J."/>
            <person name="Tettelin H."/>
            <person name="Glass J.I."/>
            <person name="Rusch D."/>
            <person name="Podicherti R."/>
            <person name="Tsui H.-C.T."/>
            <person name="Winkler M.E."/>
        </authorList>
    </citation>
    <scope>NUCLEOTIDE SEQUENCE</scope>
</reference>
<proteinExistence type="predicted"/>
<dbReference type="EMBL" id="UINC01001494">
    <property type="protein sequence ID" value="SUZ82183.1"/>
    <property type="molecule type" value="Genomic_DNA"/>
</dbReference>
<organism evidence="1">
    <name type="scientific">marine metagenome</name>
    <dbReference type="NCBI Taxonomy" id="408172"/>
    <lineage>
        <taxon>unclassified sequences</taxon>
        <taxon>metagenomes</taxon>
        <taxon>ecological metagenomes</taxon>
    </lineage>
</organism>
<name>A0A381QXC3_9ZZZZ</name>
<evidence type="ECO:0000313" key="1">
    <source>
        <dbReference type="EMBL" id="SUZ82183.1"/>
    </source>
</evidence>
<gene>
    <name evidence="1" type="ORF">METZ01_LOCUS35037</name>
</gene>
<sequence length="64" mass="7026">MSDVVYTSAIEIVRIKGPHRHAWLPAHEGPVEFGVHGAIQEHYGVEPEREITTTLDYVIASTGG</sequence>
<protein>
    <submittedName>
        <fullName evidence="1">Uncharacterized protein</fullName>
    </submittedName>
</protein>